<protein>
    <submittedName>
        <fullName evidence="4">Extracellular solute-binding protein family 1</fullName>
    </submittedName>
</protein>
<evidence type="ECO:0000256" key="1">
    <source>
        <dbReference type="SAM" id="MobiDB-lite"/>
    </source>
</evidence>
<evidence type="ECO:0000313" key="4">
    <source>
        <dbReference type="EMBL" id="ACV28198.1"/>
    </source>
</evidence>
<sequence>MNLVKKFAYTSMALMLALGISACGNNDGNVEDENKTETSESVENKENKDDKKDKNAKDDEVPTLTYLNIGTPQAGTEETVSKINEYLDEKEAGYHLNLIFYDWGDYEQRLQLASSTGEDWDLAFTASWAGPYKTLVSQNALMDLTDLMEGKEFVDLINPDMLKGVSVDGKVYGIPAAYPGVVAANQFVWTKSMVDKYNIDYKNIQNIDQLEPIFEEVKEKEGMQYPFGVSKDFLFAMPEPVYQVTDGVAVREEDGKLKAYNLYADDLYKEQIMKMKDYMDKGYISPSAPQVEPGTVMPENEVLLTEGEGEPGSAAIWSVAPRNEVVSNIIGDKVLISNDKATGKMISINSQTDKAELAMDFINRMFTDKNLQDMLSYGVEGKNFEYKDGKVVKHNKDSDGIDNDYDVPSFTFLCAFNRTPLEGAPGIGDEEFDKEAKEFEDKLVASPVLGFTLDESKIATEIANVQQTQSEYTINLKTGAFDESYYQEFLDKLNTAGIEKVIEEVQAQLDNWEGADKQ</sequence>
<feature type="signal peptide" evidence="2">
    <location>
        <begin position="1"/>
        <end position="22"/>
    </location>
</feature>
<feature type="chain" id="PRO_5002981486" evidence="2">
    <location>
        <begin position="23"/>
        <end position="518"/>
    </location>
</feature>
<dbReference type="InterPro" id="IPR050490">
    <property type="entry name" value="Bact_solute-bd_prot1"/>
</dbReference>
<feature type="domain" description="DUF3502" evidence="3">
    <location>
        <begin position="447"/>
        <end position="512"/>
    </location>
</feature>
<dbReference type="PANTHER" id="PTHR43649:SF17">
    <property type="entry name" value="ABC TRANSPORTER SOLUTE BINDING PROTEIN-SUGAR TRANSPORT"/>
    <property type="match status" value="1"/>
</dbReference>
<dbReference type="Pfam" id="PF13416">
    <property type="entry name" value="SBP_bac_8"/>
    <property type="match status" value="1"/>
</dbReference>
<feature type="region of interest" description="Disordered" evidence="1">
    <location>
        <begin position="30"/>
        <end position="57"/>
    </location>
</feature>
<name>C7RFD7_ANAPD</name>
<keyword evidence="2" id="KW-0732">Signal</keyword>
<keyword evidence="5" id="KW-1185">Reference proteome</keyword>
<reference evidence="4 5" key="1">
    <citation type="journal article" date="2009" name="Stand. Genomic Sci.">
        <title>Complete genome sequence of Anaerococcus prevotii type strain (PC1).</title>
        <authorList>
            <person name="Labutti K."/>
            <person name="Pukall R."/>
            <person name="Steenblock K."/>
            <person name="Glavina Del Rio T."/>
            <person name="Tice H."/>
            <person name="Copeland A."/>
            <person name="Cheng J.F."/>
            <person name="Lucas S."/>
            <person name="Chen F."/>
            <person name="Nolan M."/>
            <person name="Bruce D."/>
            <person name="Goodwin L."/>
            <person name="Pitluck S."/>
            <person name="Ivanova N."/>
            <person name="Mavromatis K."/>
            <person name="Ovchinnikova G."/>
            <person name="Pati A."/>
            <person name="Chen A."/>
            <person name="Palaniappan K."/>
            <person name="Land M."/>
            <person name="Hauser L."/>
            <person name="Chang Y.J."/>
            <person name="Jeffries C.D."/>
            <person name="Chain P."/>
            <person name="Saunders E."/>
            <person name="Brettin T."/>
            <person name="Detter J.C."/>
            <person name="Han C."/>
            <person name="Goker M."/>
            <person name="Bristow J."/>
            <person name="Eisen J.A."/>
            <person name="Markowitz V."/>
            <person name="Hugenholtz P."/>
            <person name="Kyrpides N.C."/>
            <person name="Klenk H.P."/>
            <person name="Lapidus A."/>
        </authorList>
    </citation>
    <scope>NUCLEOTIDE SEQUENCE [LARGE SCALE GENOMIC DNA]</scope>
    <source>
        <strain evidence="5">ATCC 9321 / DSM 20548 / JCM 6508 / NCTC 11806 / PC1</strain>
    </source>
</reference>
<feature type="compositionally biased region" description="Basic and acidic residues" evidence="1">
    <location>
        <begin position="32"/>
        <end position="57"/>
    </location>
</feature>
<dbReference type="RefSeq" id="WP_012803617.1">
    <property type="nucleotide sequence ID" value="NC_013171.1"/>
</dbReference>
<dbReference type="OrthoDB" id="7936627at2"/>
<dbReference type="STRING" id="525919.Apre_0146"/>
<evidence type="ECO:0000259" key="3">
    <source>
        <dbReference type="Pfam" id="PF12010"/>
    </source>
</evidence>
<gene>
    <name evidence="4" type="ordered locus">Apre_0146</name>
</gene>
<dbReference type="Proteomes" id="UP000002294">
    <property type="component" value="Chromosome"/>
</dbReference>
<dbReference type="eggNOG" id="COG1653">
    <property type="taxonomic scope" value="Bacteria"/>
</dbReference>
<dbReference type="HOGENOM" id="CLU_037301_0_0_9"/>
<evidence type="ECO:0000256" key="2">
    <source>
        <dbReference type="SAM" id="SignalP"/>
    </source>
</evidence>
<dbReference type="AlphaFoldDB" id="C7RFD7"/>
<evidence type="ECO:0000313" key="5">
    <source>
        <dbReference type="Proteomes" id="UP000002294"/>
    </source>
</evidence>
<dbReference type="Pfam" id="PF12010">
    <property type="entry name" value="DUF3502"/>
    <property type="match status" value="1"/>
</dbReference>
<dbReference type="PANTHER" id="PTHR43649">
    <property type="entry name" value="ARABINOSE-BINDING PROTEIN-RELATED"/>
    <property type="match status" value="1"/>
</dbReference>
<dbReference type="InterPro" id="IPR006059">
    <property type="entry name" value="SBP"/>
</dbReference>
<organism evidence="4 5">
    <name type="scientific">Anaerococcus prevotii (strain ATCC 9321 / DSM 20548 / JCM 6508 / NCTC 11806 / PC1)</name>
    <name type="common">Peptostreptococcus prevotii</name>
    <name type="synonym">Peptococcus prevotii</name>
    <dbReference type="NCBI Taxonomy" id="525919"/>
    <lineage>
        <taxon>Bacteria</taxon>
        <taxon>Bacillati</taxon>
        <taxon>Bacillota</taxon>
        <taxon>Tissierellia</taxon>
        <taxon>Tissierellales</taxon>
        <taxon>Peptoniphilaceae</taxon>
        <taxon>Anaerococcus</taxon>
    </lineage>
</organism>
<dbReference type="PROSITE" id="PS51257">
    <property type="entry name" value="PROKAR_LIPOPROTEIN"/>
    <property type="match status" value="1"/>
</dbReference>
<dbReference type="SUPFAM" id="SSF53850">
    <property type="entry name" value="Periplasmic binding protein-like II"/>
    <property type="match status" value="1"/>
</dbReference>
<dbReference type="InterPro" id="IPR022627">
    <property type="entry name" value="DUF3502"/>
</dbReference>
<dbReference type="KEGG" id="apr:Apre_0146"/>
<dbReference type="EMBL" id="CP001708">
    <property type="protein sequence ID" value="ACV28198.1"/>
    <property type="molecule type" value="Genomic_DNA"/>
</dbReference>
<dbReference type="Gene3D" id="3.40.190.10">
    <property type="entry name" value="Periplasmic binding protein-like II"/>
    <property type="match status" value="1"/>
</dbReference>
<accession>C7RFD7</accession>
<proteinExistence type="predicted"/>